<dbReference type="EMBL" id="JBGFUD010006269">
    <property type="protein sequence ID" value="MFH4980899.1"/>
    <property type="molecule type" value="Genomic_DNA"/>
</dbReference>
<dbReference type="PANTHER" id="PTHR10350:SF6">
    <property type="entry name" value="NUCLEAR PORE COMPLEX PROTEIN NUP155"/>
    <property type="match status" value="1"/>
</dbReference>
<dbReference type="Proteomes" id="UP001608902">
    <property type="component" value="Unassembled WGS sequence"/>
</dbReference>
<gene>
    <name evidence="5" type="ORF">AB6A40_007608</name>
</gene>
<dbReference type="PANTHER" id="PTHR10350">
    <property type="entry name" value="NUCLEAR PORE COMPLEX PROTEIN NUP155"/>
    <property type="match status" value="1"/>
</dbReference>
<protein>
    <recommendedName>
        <fullName evidence="4">Nucleoporin Nup133/Nup155-like N-terminal domain-containing protein</fullName>
    </recommendedName>
</protein>
<dbReference type="AlphaFoldDB" id="A0ABD6EUD9"/>
<accession>A0ABD6EUD9</accession>
<feature type="domain" description="Nucleoporin Nup133/Nup155-like N-terminal" evidence="4">
    <location>
        <begin position="73"/>
        <end position="257"/>
    </location>
</feature>
<dbReference type="GO" id="GO:0005635">
    <property type="term" value="C:nuclear envelope"/>
    <property type="evidence" value="ECO:0007669"/>
    <property type="project" value="UniProtKB-ARBA"/>
</dbReference>
<comment type="subcellular location">
    <subcellularLocation>
        <location evidence="1">Nucleus</location>
    </subcellularLocation>
</comment>
<comment type="caution">
    <text evidence="5">The sequence shown here is derived from an EMBL/GenBank/DDBJ whole genome shotgun (WGS) entry which is preliminary data.</text>
</comment>
<keyword evidence="6" id="KW-1185">Reference proteome</keyword>
<evidence type="ECO:0000313" key="5">
    <source>
        <dbReference type="EMBL" id="MFH4980899.1"/>
    </source>
</evidence>
<evidence type="ECO:0000256" key="3">
    <source>
        <dbReference type="ARBA" id="ARBA00023242"/>
    </source>
</evidence>
<dbReference type="Pfam" id="PF08801">
    <property type="entry name" value="Nucleoporin_N"/>
    <property type="match status" value="1"/>
</dbReference>
<dbReference type="InterPro" id="IPR004870">
    <property type="entry name" value="Nucleoporin_Nup155"/>
</dbReference>
<dbReference type="InterPro" id="IPR014908">
    <property type="entry name" value="Nucleoporin_Nup133/Nup155_N"/>
</dbReference>
<organism evidence="5 6">
    <name type="scientific">Gnathostoma spinigerum</name>
    <dbReference type="NCBI Taxonomy" id="75299"/>
    <lineage>
        <taxon>Eukaryota</taxon>
        <taxon>Metazoa</taxon>
        <taxon>Ecdysozoa</taxon>
        <taxon>Nematoda</taxon>
        <taxon>Chromadorea</taxon>
        <taxon>Rhabditida</taxon>
        <taxon>Spirurina</taxon>
        <taxon>Gnathostomatomorpha</taxon>
        <taxon>Gnathostomatoidea</taxon>
        <taxon>Gnathostomatidae</taxon>
        <taxon>Gnathostoma</taxon>
    </lineage>
</organism>
<reference evidence="5 6" key="1">
    <citation type="submission" date="2024-08" db="EMBL/GenBank/DDBJ databases">
        <title>Gnathostoma spinigerum genome.</title>
        <authorList>
            <person name="Gonzalez-Bertolin B."/>
            <person name="Monzon S."/>
            <person name="Zaballos A."/>
            <person name="Jimenez P."/>
            <person name="Dekumyoy P."/>
            <person name="Varona S."/>
            <person name="Cuesta I."/>
            <person name="Sumanam S."/>
            <person name="Adisakwattana P."/>
            <person name="Gasser R.B."/>
            <person name="Hernandez-Gonzalez A."/>
            <person name="Young N.D."/>
            <person name="Perteguer M.J."/>
        </authorList>
    </citation>
    <scope>NUCLEOTIDE SEQUENCE [LARGE SCALE GENOMIC DNA]</scope>
    <source>
        <strain evidence="5">AL3</strain>
        <tissue evidence="5">Liver</tissue>
    </source>
</reference>
<evidence type="ECO:0000256" key="2">
    <source>
        <dbReference type="ARBA" id="ARBA00022448"/>
    </source>
</evidence>
<keyword evidence="3" id="KW-0539">Nucleus</keyword>
<evidence type="ECO:0000256" key="1">
    <source>
        <dbReference type="ARBA" id="ARBA00004123"/>
    </source>
</evidence>
<evidence type="ECO:0000313" key="6">
    <source>
        <dbReference type="Proteomes" id="UP001608902"/>
    </source>
</evidence>
<evidence type="ECO:0000259" key="4">
    <source>
        <dbReference type="Pfam" id="PF08801"/>
    </source>
</evidence>
<name>A0ABD6EUD9_9BILA</name>
<keyword evidence="2" id="KW-0813">Transport</keyword>
<proteinExistence type="predicted"/>
<sequence length="265" mass="30134">MMNGRVTPAKYEPLEAASNTLLRCMRMDYEFADLLYKLKFDRNQPDKVTISGLANDDYPSLRDLDITEFVAEHVRPIPQEVKDQLNNAQSIYTVGVLPEIGRAYMTIDSELFIWNFEENSDLAYFDGIPNVITKVAIARPKRGVFQEHIHDLLVVATVKDILLLAVTFTNSNNVTLAIGSDHDPRTAEMYLLPDTLFTIPLDGNMVSDIVATSDGRIFYAEGESIYELDYREKGWFQRRCRKINHSKGFINYIIPSLSVITGRQG</sequence>